<dbReference type="EMBL" id="JANLCJ010000549">
    <property type="protein sequence ID" value="MCS5737263.1"/>
    <property type="molecule type" value="Genomic_DNA"/>
</dbReference>
<dbReference type="InterPro" id="IPR008979">
    <property type="entry name" value="Galactose-bd-like_sf"/>
</dbReference>
<feature type="non-terminal residue" evidence="1">
    <location>
        <position position="1"/>
    </location>
</feature>
<organism evidence="1 2">
    <name type="scientific">Herbiconiux daphne</name>
    <dbReference type="NCBI Taxonomy" id="2970914"/>
    <lineage>
        <taxon>Bacteria</taxon>
        <taxon>Bacillati</taxon>
        <taxon>Actinomycetota</taxon>
        <taxon>Actinomycetes</taxon>
        <taxon>Micrococcales</taxon>
        <taxon>Microbacteriaceae</taxon>
        <taxon>Herbiconiux</taxon>
    </lineage>
</organism>
<reference evidence="1" key="1">
    <citation type="submission" date="2022-08" db="EMBL/GenBank/DDBJ databases">
        <authorList>
            <person name="Deng Y."/>
            <person name="Han X.-F."/>
            <person name="Zhang Y.-Q."/>
        </authorList>
    </citation>
    <scope>NUCLEOTIDE SEQUENCE</scope>
    <source>
        <strain evidence="1">CPCC 203386</strain>
    </source>
</reference>
<proteinExistence type="predicted"/>
<protein>
    <recommendedName>
        <fullName evidence="3">CBM-cenC domain-containing protein</fullName>
    </recommendedName>
</protein>
<sequence length="201" mass="21206">DLIANGNNFILNGTFPTNSSHWTTTPGAVWSANTGDGKSGFVLTRTATNTFPTILAEKVPAVSGRYYRAVVRMKANVADTVVTVKNSFYNATDAQPFDVFDRTVKVGTAWADYDITWHASLDGSGADQLSPDGTSYLSLSVGNRAANSVVSVSSVYLFDDTGGIANSATAGALETLSNEVHQSNTGLSSVSQKIISLNNQL</sequence>
<evidence type="ECO:0008006" key="3">
    <source>
        <dbReference type="Google" id="ProtNLM"/>
    </source>
</evidence>
<keyword evidence="2" id="KW-1185">Reference proteome</keyword>
<comment type="caution">
    <text evidence="1">The sequence shown here is derived from an EMBL/GenBank/DDBJ whole genome shotgun (WGS) entry which is preliminary data.</text>
</comment>
<feature type="non-terminal residue" evidence="1">
    <location>
        <position position="201"/>
    </location>
</feature>
<accession>A0ABT2HBB6</accession>
<gene>
    <name evidence="1" type="ORF">N1032_26390</name>
</gene>
<evidence type="ECO:0000313" key="1">
    <source>
        <dbReference type="EMBL" id="MCS5737263.1"/>
    </source>
</evidence>
<dbReference type="Gene3D" id="2.60.120.260">
    <property type="entry name" value="Galactose-binding domain-like"/>
    <property type="match status" value="1"/>
</dbReference>
<dbReference type="RefSeq" id="WP_259543611.1">
    <property type="nucleotide sequence ID" value="NZ_JANLCJ010000549.1"/>
</dbReference>
<dbReference type="Proteomes" id="UP001165586">
    <property type="component" value="Unassembled WGS sequence"/>
</dbReference>
<dbReference type="SUPFAM" id="SSF49785">
    <property type="entry name" value="Galactose-binding domain-like"/>
    <property type="match status" value="1"/>
</dbReference>
<name>A0ABT2HBB6_9MICO</name>
<evidence type="ECO:0000313" key="2">
    <source>
        <dbReference type="Proteomes" id="UP001165586"/>
    </source>
</evidence>